<dbReference type="InterPro" id="IPR000835">
    <property type="entry name" value="HTH_MarR-typ"/>
</dbReference>
<keyword evidence="3" id="KW-0804">Transcription</keyword>
<dbReference type="InterPro" id="IPR036388">
    <property type="entry name" value="WH-like_DNA-bd_sf"/>
</dbReference>
<dbReference type="RefSeq" id="WP_170925153.1">
    <property type="nucleotide sequence ID" value="NZ_FWFJ01000002.1"/>
</dbReference>
<name>A0A1X6Y8F7_9RHOB</name>
<dbReference type="PROSITE" id="PS50995">
    <property type="entry name" value="HTH_MARR_2"/>
    <property type="match status" value="1"/>
</dbReference>
<dbReference type="InterPro" id="IPR036390">
    <property type="entry name" value="WH_DNA-bd_sf"/>
</dbReference>
<dbReference type="PRINTS" id="PR00598">
    <property type="entry name" value="HTHMARR"/>
</dbReference>
<proteinExistence type="predicted"/>
<evidence type="ECO:0000256" key="2">
    <source>
        <dbReference type="ARBA" id="ARBA00023125"/>
    </source>
</evidence>
<dbReference type="GO" id="GO:0003700">
    <property type="term" value="F:DNA-binding transcription factor activity"/>
    <property type="evidence" value="ECO:0007669"/>
    <property type="project" value="InterPro"/>
</dbReference>
<evidence type="ECO:0000259" key="4">
    <source>
        <dbReference type="PROSITE" id="PS50995"/>
    </source>
</evidence>
<dbReference type="AlphaFoldDB" id="A0A1X6Y8F7"/>
<dbReference type="EMBL" id="FWFJ01000002">
    <property type="protein sequence ID" value="SLN13501.1"/>
    <property type="molecule type" value="Genomic_DNA"/>
</dbReference>
<gene>
    <name evidence="5" type="primary">mexR</name>
    <name evidence="5" type="ORF">ROG8370_00289</name>
</gene>
<dbReference type="SUPFAM" id="SSF46785">
    <property type="entry name" value="Winged helix' DNA-binding domain"/>
    <property type="match status" value="1"/>
</dbReference>
<keyword evidence="6" id="KW-1185">Reference proteome</keyword>
<keyword evidence="2" id="KW-0238">DNA-binding</keyword>
<evidence type="ECO:0000313" key="5">
    <source>
        <dbReference type="EMBL" id="SLN13501.1"/>
    </source>
</evidence>
<organism evidence="5 6">
    <name type="scientific">Roseovarius gaetbuli</name>
    <dbReference type="NCBI Taxonomy" id="1356575"/>
    <lineage>
        <taxon>Bacteria</taxon>
        <taxon>Pseudomonadati</taxon>
        <taxon>Pseudomonadota</taxon>
        <taxon>Alphaproteobacteria</taxon>
        <taxon>Rhodobacterales</taxon>
        <taxon>Roseobacteraceae</taxon>
        <taxon>Roseovarius</taxon>
    </lineage>
</organism>
<dbReference type="PANTHER" id="PTHR42756">
    <property type="entry name" value="TRANSCRIPTIONAL REGULATOR, MARR"/>
    <property type="match status" value="1"/>
</dbReference>
<dbReference type="SMART" id="SM00347">
    <property type="entry name" value="HTH_MARR"/>
    <property type="match status" value="1"/>
</dbReference>
<protein>
    <submittedName>
        <fullName evidence="5">Multidrug resistance operon repressor</fullName>
    </submittedName>
</protein>
<reference evidence="6" key="1">
    <citation type="submission" date="2017-03" db="EMBL/GenBank/DDBJ databases">
        <authorList>
            <person name="Rodrigo-Torres L."/>
            <person name="Arahal R.D."/>
            <person name="Lucena T."/>
        </authorList>
    </citation>
    <scope>NUCLEOTIDE SEQUENCE [LARGE SCALE GENOMIC DNA]</scope>
    <source>
        <strain evidence="6">CECT 8370</strain>
    </source>
</reference>
<keyword evidence="1" id="KW-0805">Transcription regulation</keyword>
<sequence length="156" mass="17773">MQTNKTFSNERLTYKLSIVAQEAITANDEIFLRETGCRIRELRVLRLVDDNPGTTFAEISKITGFERSLTSRIIQSLLGNGLIKRENSSEDARVFLLSTTEKGAEVRKVARQLSDRLEVILTDPLSAQELHIFNEILERLGNWVTSEEYRSTLQNA</sequence>
<dbReference type="Proteomes" id="UP000194012">
    <property type="component" value="Unassembled WGS sequence"/>
</dbReference>
<evidence type="ECO:0000313" key="6">
    <source>
        <dbReference type="Proteomes" id="UP000194012"/>
    </source>
</evidence>
<dbReference type="PANTHER" id="PTHR42756:SF1">
    <property type="entry name" value="TRANSCRIPTIONAL REPRESSOR OF EMRAB OPERON"/>
    <property type="match status" value="1"/>
</dbReference>
<feature type="domain" description="HTH marR-type" evidence="4">
    <location>
        <begin position="9"/>
        <end position="142"/>
    </location>
</feature>
<dbReference type="GO" id="GO:0003677">
    <property type="term" value="F:DNA binding"/>
    <property type="evidence" value="ECO:0007669"/>
    <property type="project" value="UniProtKB-KW"/>
</dbReference>
<dbReference type="Gene3D" id="1.10.10.10">
    <property type="entry name" value="Winged helix-like DNA-binding domain superfamily/Winged helix DNA-binding domain"/>
    <property type="match status" value="1"/>
</dbReference>
<dbReference type="Pfam" id="PF12802">
    <property type="entry name" value="MarR_2"/>
    <property type="match status" value="1"/>
</dbReference>
<accession>A0A1X6Y8F7</accession>
<evidence type="ECO:0000256" key="3">
    <source>
        <dbReference type="ARBA" id="ARBA00023163"/>
    </source>
</evidence>
<evidence type="ECO:0000256" key="1">
    <source>
        <dbReference type="ARBA" id="ARBA00023015"/>
    </source>
</evidence>